<comment type="subunit">
    <text evidence="8">Part of a complex composed of FtsB, FtsL and FtsQ.</text>
</comment>
<comment type="subcellular location">
    <subcellularLocation>
        <location evidence="8">Cell inner membrane</location>
        <topology evidence="8">Single-pass type II membrane protein</topology>
    </subcellularLocation>
    <subcellularLocation>
        <location evidence="1">Cell membrane</location>
        <topology evidence="1">Single-pass type II membrane protein</topology>
    </subcellularLocation>
    <text evidence="8">Localizes to the division septum where it forms a ring structure.</text>
</comment>
<name>A0A3P3VSB3_9GAMM</name>
<keyword evidence="2 8" id="KW-1003">Cell membrane</keyword>
<dbReference type="Proteomes" id="UP000280792">
    <property type="component" value="Unassembled WGS sequence"/>
</dbReference>
<evidence type="ECO:0000256" key="7">
    <source>
        <dbReference type="ARBA" id="ARBA00023306"/>
    </source>
</evidence>
<dbReference type="Pfam" id="PF04999">
    <property type="entry name" value="FtsL"/>
    <property type="match status" value="1"/>
</dbReference>
<dbReference type="GO" id="GO:0043093">
    <property type="term" value="P:FtsZ-dependent cytokinesis"/>
    <property type="evidence" value="ECO:0007669"/>
    <property type="project" value="UniProtKB-UniRule"/>
</dbReference>
<keyword evidence="12" id="KW-1185">Reference proteome</keyword>
<dbReference type="EMBL" id="QWEZ01000001">
    <property type="protein sequence ID" value="RRJ85520.1"/>
    <property type="molecule type" value="Genomic_DNA"/>
</dbReference>
<evidence type="ECO:0000256" key="4">
    <source>
        <dbReference type="ARBA" id="ARBA00022692"/>
    </source>
</evidence>
<proteinExistence type="inferred from homology"/>
<feature type="chain" id="PRO_5018203387" description="Cell division protein FtsL" evidence="10">
    <location>
        <begin position="27"/>
        <end position="94"/>
    </location>
</feature>
<dbReference type="HAMAP" id="MF_00910">
    <property type="entry name" value="FtsL"/>
    <property type="match status" value="1"/>
</dbReference>
<accession>A0A3P3VSB3</accession>
<evidence type="ECO:0000256" key="5">
    <source>
        <dbReference type="ARBA" id="ARBA00022989"/>
    </source>
</evidence>
<keyword evidence="3 8" id="KW-0132">Cell division</keyword>
<comment type="function">
    <text evidence="8">Essential cell division protein. May link together the upstream cell division proteins, which are predominantly cytoplasmic, with the downstream cell division proteins, which are predominantly periplasmic.</text>
</comment>
<dbReference type="PANTHER" id="PTHR37479">
    <property type="entry name" value="CELL DIVISION PROTEIN FTSL"/>
    <property type="match status" value="1"/>
</dbReference>
<evidence type="ECO:0000256" key="8">
    <source>
        <dbReference type="HAMAP-Rule" id="MF_00910"/>
    </source>
</evidence>
<reference evidence="11 12" key="1">
    <citation type="submission" date="2018-08" db="EMBL/GenBank/DDBJ databases">
        <authorList>
            <person name="Khan S.A."/>
        </authorList>
    </citation>
    <scope>NUCLEOTIDE SEQUENCE [LARGE SCALE GENOMIC DNA]</scope>
    <source>
        <strain evidence="11 12">GTF-13</strain>
    </source>
</reference>
<reference evidence="11 12" key="2">
    <citation type="submission" date="2018-12" db="EMBL/GenBank/DDBJ databases">
        <title>Simiduia agarivorans gen. nov., sp. nov., a marine, agarolytic bacterium isolated from shallow coastal water from Keelung, Taiwan.</title>
        <authorList>
            <person name="Shieh W.Y."/>
        </authorList>
    </citation>
    <scope>NUCLEOTIDE SEQUENCE [LARGE SCALE GENOMIC DNA]</scope>
    <source>
        <strain evidence="11 12">GTF-13</strain>
    </source>
</reference>
<keyword evidence="6 8" id="KW-0472">Membrane</keyword>
<dbReference type="NCBIfam" id="TIGR02209">
    <property type="entry name" value="ftsL_broad"/>
    <property type="match status" value="1"/>
</dbReference>
<evidence type="ECO:0000256" key="6">
    <source>
        <dbReference type="ARBA" id="ARBA00023136"/>
    </source>
</evidence>
<keyword evidence="4 8" id="KW-0812">Transmembrane</keyword>
<keyword evidence="8" id="KW-0997">Cell inner membrane</keyword>
<gene>
    <name evidence="8 11" type="primary">ftsL</name>
    <name evidence="11" type="ORF">D0544_09920</name>
</gene>
<dbReference type="GO" id="GO:0005886">
    <property type="term" value="C:plasma membrane"/>
    <property type="evidence" value="ECO:0007669"/>
    <property type="project" value="UniProtKB-SubCell"/>
</dbReference>
<evidence type="ECO:0000256" key="1">
    <source>
        <dbReference type="ARBA" id="ARBA00004401"/>
    </source>
</evidence>
<feature type="signal peptide" evidence="10">
    <location>
        <begin position="1"/>
        <end position="26"/>
    </location>
</feature>
<dbReference type="GO" id="GO:0032153">
    <property type="term" value="C:cell division site"/>
    <property type="evidence" value="ECO:0007669"/>
    <property type="project" value="UniProtKB-UniRule"/>
</dbReference>
<dbReference type="InterPro" id="IPR011922">
    <property type="entry name" value="Cell_div_FtsL"/>
</dbReference>
<sequence>MWQQLICKQHLLVLALLVAVAASAFAVTYVAHLNRLAFNQLMEETNYKHLSQVQWGQLLLQHSTLTTPSRIELLASKQLNMNIPHPKDMVMVVR</sequence>
<keyword evidence="5 8" id="KW-1133">Transmembrane helix</keyword>
<protein>
    <recommendedName>
        <fullName evidence="8 9">Cell division protein FtsL</fullName>
    </recommendedName>
</protein>
<comment type="caution">
    <text evidence="11">The sequence shown here is derived from an EMBL/GenBank/DDBJ whole genome shotgun (WGS) entry which is preliminary data.</text>
</comment>
<evidence type="ECO:0000256" key="2">
    <source>
        <dbReference type="ARBA" id="ARBA00022475"/>
    </source>
</evidence>
<keyword evidence="7 8" id="KW-0131">Cell cycle</keyword>
<dbReference type="PANTHER" id="PTHR37479:SF1">
    <property type="entry name" value="CELL DIVISION PROTEIN FTSL"/>
    <property type="match status" value="1"/>
</dbReference>
<evidence type="ECO:0000256" key="9">
    <source>
        <dbReference type="NCBIfam" id="TIGR02209"/>
    </source>
</evidence>
<dbReference type="AlphaFoldDB" id="A0A3P3VSB3"/>
<comment type="similarity">
    <text evidence="8">Belongs to the FtsL family.</text>
</comment>
<evidence type="ECO:0000256" key="10">
    <source>
        <dbReference type="SAM" id="SignalP"/>
    </source>
</evidence>
<evidence type="ECO:0000256" key="3">
    <source>
        <dbReference type="ARBA" id="ARBA00022618"/>
    </source>
</evidence>
<keyword evidence="10" id="KW-0732">Signal</keyword>
<evidence type="ECO:0000313" key="11">
    <source>
        <dbReference type="EMBL" id="RRJ85520.1"/>
    </source>
</evidence>
<evidence type="ECO:0000313" key="12">
    <source>
        <dbReference type="Proteomes" id="UP000280792"/>
    </source>
</evidence>
<organism evidence="11 12">
    <name type="scientific">Aestuariirhabdus litorea</name>
    <dbReference type="NCBI Taxonomy" id="2528527"/>
    <lineage>
        <taxon>Bacteria</taxon>
        <taxon>Pseudomonadati</taxon>
        <taxon>Pseudomonadota</taxon>
        <taxon>Gammaproteobacteria</taxon>
        <taxon>Oceanospirillales</taxon>
        <taxon>Aestuariirhabdaceae</taxon>
        <taxon>Aestuariirhabdus</taxon>
    </lineage>
</organism>